<dbReference type="Pfam" id="PF24883">
    <property type="entry name" value="NPHP3_N"/>
    <property type="match status" value="1"/>
</dbReference>
<dbReference type="Pfam" id="PF12796">
    <property type="entry name" value="Ank_2"/>
    <property type="match status" value="1"/>
</dbReference>
<dbReference type="PROSITE" id="PS50088">
    <property type="entry name" value="ANK_REPEAT"/>
    <property type="match status" value="3"/>
</dbReference>
<name>A0AA38VX55_9PEZI</name>
<evidence type="ECO:0000256" key="3">
    <source>
        <dbReference type="PROSITE-ProRule" id="PRU00023"/>
    </source>
</evidence>
<evidence type="ECO:0000313" key="7">
    <source>
        <dbReference type="Proteomes" id="UP001174694"/>
    </source>
</evidence>
<evidence type="ECO:0000259" key="5">
    <source>
        <dbReference type="PROSITE" id="PS50837"/>
    </source>
</evidence>
<feature type="region of interest" description="Disordered" evidence="4">
    <location>
        <begin position="963"/>
        <end position="988"/>
    </location>
</feature>
<dbReference type="InterPro" id="IPR007751">
    <property type="entry name" value="DUF676_lipase-like"/>
</dbReference>
<dbReference type="Pfam" id="PF05057">
    <property type="entry name" value="DUF676"/>
    <property type="match status" value="1"/>
</dbReference>
<dbReference type="PANTHER" id="PTHR10039:SF5">
    <property type="entry name" value="NACHT DOMAIN-CONTAINING PROTEIN"/>
    <property type="match status" value="1"/>
</dbReference>
<accession>A0AA38VX55</accession>
<dbReference type="Gene3D" id="3.40.50.1820">
    <property type="entry name" value="alpha/beta hydrolase"/>
    <property type="match status" value="1"/>
</dbReference>
<dbReference type="Pfam" id="PF22939">
    <property type="entry name" value="WHD_GPIID"/>
    <property type="match status" value="1"/>
</dbReference>
<dbReference type="InterPro" id="IPR054471">
    <property type="entry name" value="GPIID_WHD"/>
</dbReference>
<feature type="repeat" description="ANK" evidence="3">
    <location>
        <begin position="926"/>
        <end position="951"/>
    </location>
</feature>
<feature type="domain" description="NACHT" evidence="5">
    <location>
        <begin position="352"/>
        <end position="503"/>
    </location>
</feature>
<dbReference type="SMART" id="SM00248">
    <property type="entry name" value="ANK"/>
    <property type="match status" value="4"/>
</dbReference>
<dbReference type="PANTHER" id="PTHR10039">
    <property type="entry name" value="AMELOGENIN"/>
    <property type="match status" value="1"/>
</dbReference>
<comment type="similarity">
    <text evidence="1">Belongs to the putative lipase ROG1 family.</text>
</comment>
<dbReference type="SUPFAM" id="SSF53474">
    <property type="entry name" value="alpha/beta-Hydrolases"/>
    <property type="match status" value="1"/>
</dbReference>
<dbReference type="Gene3D" id="1.25.40.20">
    <property type="entry name" value="Ankyrin repeat-containing domain"/>
    <property type="match status" value="1"/>
</dbReference>
<keyword evidence="2" id="KW-0677">Repeat</keyword>
<protein>
    <submittedName>
        <fullName evidence="6">Ankyrin</fullName>
    </submittedName>
</protein>
<feature type="compositionally biased region" description="Acidic residues" evidence="4">
    <location>
        <begin position="963"/>
        <end position="972"/>
    </location>
</feature>
<dbReference type="SUPFAM" id="SSF48403">
    <property type="entry name" value="Ankyrin repeat"/>
    <property type="match status" value="1"/>
</dbReference>
<dbReference type="EMBL" id="JANBVO010000002">
    <property type="protein sequence ID" value="KAJ9156533.1"/>
    <property type="molecule type" value="Genomic_DNA"/>
</dbReference>
<dbReference type="Gene3D" id="3.40.50.300">
    <property type="entry name" value="P-loop containing nucleotide triphosphate hydrolases"/>
    <property type="match status" value="1"/>
</dbReference>
<keyword evidence="7" id="KW-1185">Reference proteome</keyword>
<dbReference type="InterPro" id="IPR007111">
    <property type="entry name" value="NACHT_NTPase"/>
</dbReference>
<evidence type="ECO:0000256" key="1">
    <source>
        <dbReference type="ARBA" id="ARBA00007920"/>
    </source>
</evidence>
<dbReference type="Proteomes" id="UP001174694">
    <property type="component" value="Unassembled WGS sequence"/>
</dbReference>
<dbReference type="InterPro" id="IPR029058">
    <property type="entry name" value="AB_hydrolase_fold"/>
</dbReference>
<sequence length="988" mass="112018">MDLRILVTRFKKRDRKSRLQENNETPVEAKYGLFTLAEPKPGEQDKIDIIAIHGLGGDRLATWKHSCGRVWLRDFLPLHFPNARIMTFGYNSAVAFSKSIASIDDFAVELLERLTSARRAATSRPLVFICHSMGGIVVKKALIIAHERSSHYSAILKSVAGVVFMATPHRGSAFATWGSIVARMIRLAQFGSGTNAELLSTLANNSKELQSISGQFVERGQGMKIVTFYETEALEYTNSPIVDKDSAVLNIPNERLIPMRANHRTICQFPNEDSQEYLLVKEALEAIIEQTSSIEPEAPKLSSTSYKELLQFLHQADYEGYKETIPRRTDGTRIWFLEHPLYRSWLNGQESSLLWVSGDPGCGKTVLAKFILETLEEASSIPGSSFTTCYFFFDEKIASQNTGSSCLLSILHQLIRKHERLAPHARKAFEYKDTQLVMRVTNLWDVFTEALENHAAGNVICIVDALDECDASSRDRLIERMSAYIERRRELPGPYFKLLLTSRGYQTIEDAFKTVPHIRLKTEAYVENINQDIVLFTEEQMKVMQRITGCSDQVRKRIQDQLIEKADQTFLWVSLVLDMLTKSTDASEYAFNKLLRSFPAQLDDMYEEILQSSKEPQTLLRILAILVGAPRPMTLTELNMALSLRNTDRSKADVQPRMQFDVFRRLKGVCGPFIKLVNEKVYLIHQTAKEFLLRPPGIDRPLPSTWKHCLDPAWMHGVLAEICVVYLCFDDFAVPLTHCDKWEGDFWTMDVKTAKYAEPYDLLDYAARYWALHFRLAGKEVSEQLWEAAYRLCNTQECVFTSWFQLYWSTIARDWPLPKGLTPLMIASYLGLRRLVDACLQSAEETTVNVPDTHGYTALHWAVWQGHGVTWDGTEAVKPLLDAGANVNVKDARDMTPLHWAAADGQNAIIRLLLDAGAELNCLDTYGQTPLDFAYFRGREDTARLLMDLGAVYGYVAKDGQDTELEDAEDTESASTKVSNDEGFVELN</sequence>
<organism evidence="6 7">
    <name type="scientific">Pleurostoma richardsiae</name>
    <dbReference type="NCBI Taxonomy" id="41990"/>
    <lineage>
        <taxon>Eukaryota</taxon>
        <taxon>Fungi</taxon>
        <taxon>Dikarya</taxon>
        <taxon>Ascomycota</taxon>
        <taxon>Pezizomycotina</taxon>
        <taxon>Sordariomycetes</taxon>
        <taxon>Sordariomycetidae</taxon>
        <taxon>Calosphaeriales</taxon>
        <taxon>Pleurostomataceae</taxon>
        <taxon>Pleurostoma</taxon>
    </lineage>
</organism>
<dbReference type="PROSITE" id="PS50297">
    <property type="entry name" value="ANK_REP_REGION"/>
    <property type="match status" value="3"/>
</dbReference>
<comment type="caution">
    <text evidence="6">The sequence shown here is derived from an EMBL/GenBank/DDBJ whole genome shotgun (WGS) entry which is preliminary data.</text>
</comment>
<keyword evidence="3" id="KW-0040">ANK repeat</keyword>
<dbReference type="SUPFAM" id="SSF52540">
    <property type="entry name" value="P-loop containing nucleoside triphosphate hydrolases"/>
    <property type="match status" value="1"/>
</dbReference>
<reference evidence="6" key="1">
    <citation type="submission" date="2022-07" db="EMBL/GenBank/DDBJ databases">
        <title>Fungi with potential for degradation of polypropylene.</title>
        <authorList>
            <person name="Gostincar C."/>
        </authorList>
    </citation>
    <scope>NUCLEOTIDE SEQUENCE</scope>
    <source>
        <strain evidence="6">EXF-13308</strain>
    </source>
</reference>
<feature type="repeat" description="ANK" evidence="3">
    <location>
        <begin position="893"/>
        <end position="925"/>
    </location>
</feature>
<evidence type="ECO:0000313" key="6">
    <source>
        <dbReference type="EMBL" id="KAJ9156533.1"/>
    </source>
</evidence>
<dbReference type="InterPro" id="IPR002110">
    <property type="entry name" value="Ankyrin_rpt"/>
</dbReference>
<dbReference type="PROSITE" id="PS50837">
    <property type="entry name" value="NACHT"/>
    <property type="match status" value="1"/>
</dbReference>
<gene>
    <name evidence="6" type="ORF">NKR23_g968</name>
</gene>
<feature type="repeat" description="ANK" evidence="3">
    <location>
        <begin position="854"/>
        <end position="892"/>
    </location>
</feature>
<evidence type="ECO:0000256" key="4">
    <source>
        <dbReference type="SAM" id="MobiDB-lite"/>
    </source>
</evidence>
<dbReference type="InterPro" id="IPR027417">
    <property type="entry name" value="P-loop_NTPase"/>
</dbReference>
<evidence type="ECO:0000256" key="2">
    <source>
        <dbReference type="ARBA" id="ARBA00022737"/>
    </source>
</evidence>
<dbReference type="InterPro" id="IPR036770">
    <property type="entry name" value="Ankyrin_rpt-contain_sf"/>
</dbReference>
<proteinExistence type="inferred from homology"/>
<dbReference type="InterPro" id="IPR056884">
    <property type="entry name" value="NPHP3-like_N"/>
</dbReference>
<dbReference type="AlphaFoldDB" id="A0AA38VX55"/>